<dbReference type="PROSITE" id="PS50093">
    <property type="entry name" value="PKD"/>
    <property type="match status" value="1"/>
</dbReference>
<dbReference type="Pfam" id="PF08757">
    <property type="entry name" value="CotH"/>
    <property type="match status" value="1"/>
</dbReference>
<keyword evidence="4" id="KW-0167">Capsid protein</keyword>
<feature type="domain" description="Dockerin" evidence="3">
    <location>
        <begin position="566"/>
        <end position="629"/>
    </location>
</feature>
<feature type="compositionally biased region" description="Pro residues" evidence="1">
    <location>
        <begin position="548"/>
        <end position="557"/>
    </location>
</feature>
<dbReference type="OrthoDB" id="1814017at2"/>
<sequence>MFREKRKFIIPFVITSVIFSNIFSVGFAADTNPPAAKFEISNVTPALNEAITFDASSSSDAEGAVVSYEWDFKDGTTATGARVTHSFTEIDDYNVTLTVKDSAGNTDIKKKRVFIGRPQGWTEKTHSKSADPDYKLIFPDDKVLRMDIKISSADYQKIRNDVQKITINSNVEPIYVPSTVEFEGKTWWNVGFRYKGNSSLASLKSKTKLPFRLNFDEYEDQKPEINDQHFFGFSCMTFANNWNDNSFMKEKLTAEIFREGGVPAAKSSFCRVYVDTGNGPKYWGLYTMTEDPSDAMLKDQFGDDSGNCYKPEGTGADWTSPFRQTAFEKKNNEEAADWSDVIGAHTALWAAKTDAATWRANLEKYFNSRSFLRWLAINTAVVNWDCYGQMAHNYYLYNDVLNNAGLVWITWDHGLSMSQSMMGGGFGGGFGGSRTTSLSLNEVTDRWPLIRKLLDDPVYKNIYHYEMQQAINGCMNASKITTKVKAYQALIKPYIVGPEGETSDVTLLSGGENAFNSACDAILTHINSRQTAVNDYLKTVSISPVPVPTKVPSPTPTQKPSSTPTTPVVSEDLNNDGIVNMADIILIATTFNSVTGNEKYNKAYDLSNDGSINMLDVIIMAKKFNTVRN</sequence>
<keyword evidence="5" id="KW-1185">Reference proteome</keyword>
<dbReference type="InterPro" id="IPR036439">
    <property type="entry name" value="Dockerin_dom_sf"/>
</dbReference>
<dbReference type="Proteomes" id="UP000036923">
    <property type="component" value="Unassembled WGS sequence"/>
</dbReference>
<dbReference type="PANTHER" id="PTHR40050:SF1">
    <property type="entry name" value="INNER SPORE COAT PROTEIN H"/>
    <property type="match status" value="1"/>
</dbReference>
<organism evidence="4 5">
    <name type="scientific">Pseudobacteroides cellulosolvens ATCC 35603 = DSM 2933</name>
    <dbReference type="NCBI Taxonomy" id="398512"/>
    <lineage>
        <taxon>Bacteria</taxon>
        <taxon>Bacillati</taxon>
        <taxon>Bacillota</taxon>
        <taxon>Clostridia</taxon>
        <taxon>Eubacteriales</taxon>
        <taxon>Oscillospiraceae</taxon>
        <taxon>Pseudobacteroides</taxon>
    </lineage>
</organism>
<dbReference type="InterPro" id="IPR002105">
    <property type="entry name" value="Dockerin_1_rpt"/>
</dbReference>
<reference evidence="5" key="1">
    <citation type="submission" date="2015-07" db="EMBL/GenBank/DDBJ databases">
        <title>Near-Complete Genome Sequence of the Cellulolytic Bacterium Bacteroides (Pseudobacteroides) cellulosolvens ATCC 35603.</title>
        <authorList>
            <person name="Dassa B."/>
            <person name="Utturkar S.M."/>
            <person name="Klingeman D.M."/>
            <person name="Hurt R.A."/>
            <person name="Keller M."/>
            <person name="Xu J."/>
            <person name="Reddy Y.H.K."/>
            <person name="Borovok I."/>
            <person name="Grinberg I.R."/>
            <person name="Lamed R."/>
            <person name="Zhivin O."/>
            <person name="Bayer E.A."/>
            <person name="Brown S.D."/>
        </authorList>
    </citation>
    <scope>NUCLEOTIDE SEQUENCE [LARGE SCALE GENOMIC DNA]</scope>
    <source>
        <strain evidence="5">DSM 2933</strain>
    </source>
</reference>
<dbReference type="SUPFAM" id="SSF49299">
    <property type="entry name" value="PKD domain"/>
    <property type="match status" value="1"/>
</dbReference>
<dbReference type="GO" id="GO:0004553">
    <property type="term" value="F:hydrolase activity, hydrolyzing O-glycosyl compounds"/>
    <property type="evidence" value="ECO:0007669"/>
    <property type="project" value="InterPro"/>
</dbReference>
<dbReference type="STRING" id="398512.Bccel_0464"/>
<proteinExistence type="predicted"/>
<feature type="compositionally biased region" description="Low complexity" evidence="1">
    <location>
        <begin position="558"/>
        <end position="570"/>
    </location>
</feature>
<dbReference type="PROSITE" id="PS51766">
    <property type="entry name" value="DOCKERIN"/>
    <property type="match status" value="1"/>
</dbReference>
<dbReference type="InterPro" id="IPR014867">
    <property type="entry name" value="Spore_coat_CotH_CotH2/3/7"/>
</dbReference>
<evidence type="ECO:0000259" key="3">
    <source>
        <dbReference type="PROSITE" id="PS51766"/>
    </source>
</evidence>
<dbReference type="InterPro" id="IPR000601">
    <property type="entry name" value="PKD_dom"/>
</dbReference>
<evidence type="ECO:0000313" key="4">
    <source>
        <dbReference type="EMBL" id="KNY25207.1"/>
    </source>
</evidence>
<dbReference type="AlphaFoldDB" id="A0A0L6JID0"/>
<keyword evidence="4" id="KW-0946">Virion</keyword>
<dbReference type="eggNOG" id="COG3291">
    <property type="taxonomic scope" value="Bacteria"/>
</dbReference>
<accession>A0A0L6JID0</accession>
<dbReference type="Pfam" id="PF00404">
    <property type="entry name" value="Dockerin_1"/>
    <property type="match status" value="1"/>
</dbReference>
<dbReference type="SUPFAM" id="SSF63446">
    <property type="entry name" value="Type I dockerin domain"/>
    <property type="match status" value="1"/>
</dbReference>
<dbReference type="EMBL" id="LGTC01000001">
    <property type="protein sequence ID" value="KNY25207.1"/>
    <property type="molecule type" value="Genomic_DNA"/>
</dbReference>
<dbReference type="GO" id="GO:0000272">
    <property type="term" value="P:polysaccharide catabolic process"/>
    <property type="evidence" value="ECO:0007669"/>
    <property type="project" value="InterPro"/>
</dbReference>
<dbReference type="Pfam" id="PF18911">
    <property type="entry name" value="PKD_4"/>
    <property type="match status" value="1"/>
</dbReference>
<feature type="domain" description="PKD" evidence="2">
    <location>
        <begin position="34"/>
        <end position="106"/>
    </location>
</feature>
<dbReference type="Gene3D" id="2.60.40.10">
    <property type="entry name" value="Immunoglobulins"/>
    <property type="match status" value="1"/>
</dbReference>
<protein>
    <submittedName>
        <fullName evidence="4">Spore coat protein CotH</fullName>
    </submittedName>
</protein>
<dbReference type="eggNOG" id="COG5337">
    <property type="taxonomic scope" value="Bacteria"/>
</dbReference>
<dbReference type="PATRIC" id="fig|398512.5.peg.484"/>
<dbReference type="Gene3D" id="2.60.40.4130">
    <property type="match status" value="1"/>
</dbReference>
<dbReference type="InterPro" id="IPR016134">
    <property type="entry name" value="Dockerin_dom"/>
</dbReference>
<dbReference type="InterPro" id="IPR022409">
    <property type="entry name" value="PKD/Chitinase_dom"/>
</dbReference>
<gene>
    <name evidence="4" type="ORF">Bccel_0464</name>
</gene>
<dbReference type="RefSeq" id="WP_050753002.1">
    <property type="nucleotide sequence ID" value="NZ_KN050763.1"/>
</dbReference>
<dbReference type="InterPro" id="IPR013783">
    <property type="entry name" value="Ig-like_fold"/>
</dbReference>
<dbReference type="CDD" id="cd14254">
    <property type="entry name" value="Dockerin_II"/>
    <property type="match status" value="1"/>
</dbReference>
<dbReference type="CDD" id="cd00146">
    <property type="entry name" value="PKD"/>
    <property type="match status" value="1"/>
</dbReference>
<name>A0A0L6JID0_9FIRM</name>
<dbReference type="PROSITE" id="PS00018">
    <property type="entry name" value="EF_HAND_1"/>
    <property type="match status" value="2"/>
</dbReference>
<evidence type="ECO:0000313" key="5">
    <source>
        <dbReference type="Proteomes" id="UP000036923"/>
    </source>
</evidence>
<evidence type="ECO:0000259" key="2">
    <source>
        <dbReference type="PROSITE" id="PS50093"/>
    </source>
</evidence>
<dbReference type="InterPro" id="IPR035986">
    <property type="entry name" value="PKD_dom_sf"/>
</dbReference>
<comment type="caution">
    <text evidence="4">The sequence shown here is derived from an EMBL/GenBank/DDBJ whole genome shotgun (WGS) entry which is preliminary data.</text>
</comment>
<dbReference type="InterPro" id="IPR018247">
    <property type="entry name" value="EF_Hand_1_Ca_BS"/>
</dbReference>
<dbReference type="SMART" id="SM00089">
    <property type="entry name" value="PKD"/>
    <property type="match status" value="1"/>
</dbReference>
<dbReference type="PANTHER" id="PTHR40050">
    <property type="entry name" value="INNER SPORE COAT PROTEIN H"/>
    <property type="match status" value="1"/>
</dbReference>
<feature type="region of interest" description="Disordered" evidence="1">
    <location>
        <begin position="548"/>
        <end position="570"/>
    </location>
</feature>
<evidence type="ECO:0000256" key="1">
    <source>
        <dbReference type="SAM" id="MobiDB-lite"/>
    </source>
</evidence>